<name>A0ABP4YS27_9ACTN</name>
<feature type="transmembrane region" description="Helical" evidence="2">
    <location>
        <begin position="202"/>
        <end position="220"/>
    </location>
</feature>
<evidence type="ECO:0000313" key="4">
    <source>
        <dbReference type="Proteomes" id="UP001500218"/>
    </source>
</evidence>
<organism evidence="3 4">
    <name type="scientific">Luedemannella flava</name>
    <dbReference type="NCBI Taxonomy" id="349316"/>
    <lineage>
        <taxon>Bacteria</taxon>
        <taxon>Bacillati</taxon>
        <taxon>Actinomycetota</taxon>
        <taxon>Actinomycetes</taxon>
        <taxon>Micromonosporales</taxon>
        <taxon>Micromonosporaceae</taxon>
        <taxon>Luedemannella</taxon>
    </lineage>
</organism>
<protein>
    <recommendedName>
        <fullName evidence="5">Oligosaccharide repeat unit polymerase</fullName>
    </recommendedName>
</protein>
<evidence type="ECO:0000313" key="3">
    <source>
        <dbReference type="EMBL" id="GAA1820857.1"/>
    </source>
</evidence>
<proteinExistence type="predicted"/>
<dbReference type="Proteomes" id="UP001500218">
    <property type="component" value="Unassembled WGS sequence"/>
</dbReference>
<feature type="transmembrane region" description="Helical" evidence="2">
    <location>
        <begin position="334"/>
        <end position="354"/>
    </location>
</feature>
<keyword evidence="2" id="KW-0472">Membrane</keyword>
<feature type="transmembrane region" description="Helical" evidence="2">
    <location>
        <begin position="55"/>
        <end position="76"/>
    </location>
</feature>
<feature type="transmembrane region" description="Helical" evidence="2">
    <location>
        <begin position="88"/>
        <end position="107"/>
    </location>
</feature>
<feature type="transmembrane region" description="Helical" evidence="2">
    <location>
        <begin position="28"/>
        <end position="48"/>
    </location>
</feature>
<sequence>MRAVPTTAWFAAGAAVLAADALSGIEATTYAAAAIAVLSIALGVTIFLRHGGEQITVAGIYSLAFAVFGGFAGIYLVLNPSAQVTPGYLLAAGSIAYAGQVLMWAIFWTGSGGAVARRAVFADRPSVSTVIVGVALIAGAVFVFGGIPGLGIVSAACGFVGVVLVAVGTQCAGPGRRMLWCVPSIAAFAVYYTHLFGGWGRIVVVSLAIAVVMVLCHRPVGRFVKPAMLVSVGPGLVALSQIHGSGFGSELSRERGIGSVVSPLESFAVLLAQHFDGLLPVAFGRTFLAAAVALVPRAFWPDKPVGFGAELVPYISPDLTGTAQSDAALFQGEWLFNFGLPGLLLMVPVTGVLVRWLDDLLARATARPLGTLQANLLYAAVLIAGTGVIDLVWVGTFSYAARAGARLAVLAAVLAVARLLRARSGETLEPGAGPGWPPTPTGGLVDAGRSG</sequence>
<comment type="caution">
    <text evidence="3">The sequence shown here is derived from an EMBL/GenBank/DDBJ whole genome shotgun (WGS) entry which is preliminary data.</text>
</comment>
<feature type="transmembrane region" description="Helical" evidence="2">
    <location>
        <begin position="127"/>
        <end position="144"/>
    </location>
</feature>
<reference evidence="4" key="1">
    <citation type="journal article" date="2019" name="Int. J. Syst. Evol. Microbiol.">
        <title>The Global Catalogue of Microorganisms (GCM) 10K type strain sequencing project: providing services to taxonomists for standard genome sequencing and annotation.</title>
        <authorList>
            <consortium name="The Broad Institute Genomics Platform"/>
            <consortium name="The Broad Institute Genome Sequencing Center for Infectious Disease"/>
            <person name="Wu L."/>
            <person name="Ma J."/>
        </authorList>
    </citation>
    <scope>NUCLEOTIDE SEQUENCE [LARGE SCALE GENOMIC DNA]</scope>
    <source>
        <strain evidence="4">JCM 13250</strain>
    </source>
</reference>
<feature type="region of interest" description="Disordered" evidence="1">
    <location>
        <begin position="429"/>
        <end position="451"/>
    </location>
</feature>
<feature type="transmembrane region" description="Helical" evidence="2">
    <location>
        <begin position="375"/>
        <end position="393"/>
    </location>
</feature>
<evidence type="ECO:0000256" key="2">
    <source>
        <dbReference type="SAM" id="Phobius"/>
    </source>
</evidence>
<keyword evidence="2" id="KW-1133">Transmembrane helix</keyword>
<gene>
    <name evidence="3" type="ORF">GCM10009682_46300</name>
</gene>
<dbReference type="EMBL" id="BAAALT010000177">
    <property type="protein sequence ID" value="GAA1820857.1"/>
    <property type="molecule type" value="Genomic_DNA"/>
</dbReference>
<keyword evidence="2" id="KW-0812">Transmembrane</keyword>
<keyword evidence="4" id="KW-1185">Reference proteome</keyword>
<evidence type="ECO:0000256" key="1">
    <source>
        <dbReference type="SAM" id="MobiDB-lite"/>
    </source>
</evidence>
<evidence type="ECO:0008006" key="5">
    <source>
        <dbReference type="Google" id="ProtNLM"/>
    </source>
</evidence>
<feature type="transmembrane region" description="Helical" evidence="2">
    <location>
        <begin position="179"/>
        <end position="196"/>
    </location>
</feature>
<feature type="transmembrane region" description="Helical" evidence="2">
    <location>
        <begin position="150"/>
        <end position="167"/>
    </location>
</feature>
<accession>A0ABP4YS27</accession>